<comment type="pathway">
    <text evidence="2">Amino-acid biosynthesis; L-tryptophan biosynthesis; L-tryptophan from chorismate: step 4/5.</text>
</comment>
<dbReference type="EMBL" id="ACEB01000028">
    <property type="protein sequence ID" value="EEG26475.1"/>
    <property type="molecule type" value="Genomic_DNA"/>
</dbReference>
<dbReference type="PANTHER" id="PTHR22854">
    <property type="entry name" value="TRYPTOPHAN BIOSYNTHESIS PROTEIN"/>
    <property type="match status" value="1"/>
</dbReference>
<evidence type="ECO:0000256" key="2">
    <source>
        <dbReference type="ARBA" id="ARBA00004696"/>
    </source>
</evidence>
<evidence type="ECO:0000256" key="3">
    <source>
        <dbReference type="ARBA" id="ARBA00012362"/>
    </source>
</evidence>
<gene>
    <name evidence="10" type="primary">trpC</name>
    <name evidence="10" type="ORF">CORMATOL_02012</name>
</gene>
<reference evidence="10 11" key="1">
    <citation type="submission" date="2009-01" db="EMBL/GenBank/DDBJ databases">
        <authorList>
            <person name="Fulton L."/>
            <person name="Clifton S."/>
            <person name="Chinwalla A.T."/>
            <person name="Mitreva M."/>
            <person name="Sodergren E."/>
            <person name="Weinstock G."/>
            <person name="Clifton S."/>
            <person name="Dooling D.J."/>
            <person name="Fulton B."/>
            <person name="Minx P."/>
            <person name="Pepin K.H."/>
            <person name="Johnson M."/>
            <person name="Bhonagiri V."/>
            <person name="Nash W.E."/>
            <person name="Mardis E.R."/>
            <person name="Wilson R.K."/>
        </authorList>
    </citation>
    <scope>NUCLEOTIDE SEQUENCE [LARGE SCALE GENOMIC DNA]</scope>
    <source>
        <strain evidence="10 11">ATCC 33806</strain>
    </source>
</reference>
<dbReference type="InterPro" id="IPR045186">
    <property type="entry name" value="Indole-3-glycerol_P_synth"/>
</dbReference>
<keyword evidence="8 10" id="KW-0456">Lyase</keyword>
<evidence type="ECO:0000256" key="5">
    <source>
        <dbReference type="ARBA" id="ARBA00022793"/>
    </source>
</evidence>
<dbReference type="GO" id="GO:0000162">
    <property type="term" value="P:L-tryptophan biosynthetic process"/>
    <property type="evidence" value="ECO:0007669"/>
    <property type="project" value="UniProtKB-UniPathway"/>
</dbReference>
<keyword evidence="7" id="KW-0057">Aromatic amino acid biosynthesis</keyword>
<sequence length="272" mass="29313">MGSFVTTVFDAIIAGVRENVAARESVVPFRAIKAQSHDCEPPRDARSALLQPGCKLIAEVKHPTPELHIHTTPLDPVRLAQAFEQSGAALIACHTEQLRFHSSLAEMAAVRHAVGVPILCRDLIVEPYQIHEARYFGADMIPLRVDTLGQAQLESLLDRVESLGMQALVEIRNPEEADRAMQAGATIIGVNSRDFQTVAQGRIAFSEIAPGLPATVVKIALSGVRYASELYEFAARGADAVVVGQPLMTGESVRSVTRSLAAAAQHPACPRR</sequence>
<dbReference type="Gene3D" id="3.20.20.70">
    <property type="entry name" value="Aldolase class I"/>
    <property type="match status" value="1"/>
</dbReference>
<dbReference type="Proteomes" id="UP000006247">
    <property type="component" value="Unassembled WGS sequence"/>
</dbReference>
<evidence type="ECO:0000256" key="6">
    <source>
        <dbReference type="ARBA" id="ARBA00022822"/>
    </source>
</evidence>
<accession>C0E4T7</accession>
<dbReference type="GO" id="GO:0004640">
    <property type="term" value="F:phosphoribosylanthranilate isomerase activity"/>
    <property type="evidence" value="ECO:0007669"/>
    <property type="project" value="TreeGrafter"/>
</dbReference>
<dbReference type="AlphaFoldDB" id="C0E4T7"/>
<evidence type="ECO:0000259" key="9">
    <source>
        <dbReference type="Pfam" id="PF00218"/>
    </source>
</evidence>
<comment type="catalytic activity">
    <reaction evidence="1">
        <text>1-(2-carboxyphenylamino)-1-deoxy-D-ribulose 5-phosphate + H(+) = (1S,2R)-1-C-(indol-3-yl)glycerol 3-phosphate + CO2 + H2O</text>
        <dbReference type="Rhea" id="RHEA:23476"/>
        <dbReference type="ChEBI" id="CHEBI:15377"/>
        <dbReference type="ChEBI" id="CHEBI:15378"/>
        <dbReference type="ChEBI" id="CHEBI:16526"/>
        <dbReference type="ChEBI" id="CHEBI:58613"/>
        <dbReference type="ChEBI" id="CHEBI:58866"/>
        <dbReference type="EC" id="4.1.1.48"/>
    </reaction>
</comment>
<organism evidence="10 11">
    <name type="scientific">Corynebacterium matruchotii ATCC 33806</name>
    <dbReference type="NCBI Taxonomy" id="566549"/>
    <lineage>
        <taxon>Bacteria</taxon>
        <taxon>Bacillati</taxon>
        <taxon>Actinomycetota</taxon>
        <taxon>Actinomycetes</taxon>
        <taxon>Mycobacteriales</taxon>
        <taxon>Corynebacteriaceae</taxon>
        <taxon>Corynebacterium</taxon>
    </lineage>
</organism>
<name>C0E4T7_9CORY</name>
<dbReference type="UniPathway" id="UPA00035">
    <property type="reaction ID" value="UER00043"/>
</dbReference>
<evidence type="ECO:0000313" key="10">
    <source>
        <dbReference type="EMBL" id="EEG26475.1"/>
    </source>
</evidence>
<dbReference type="InterPro" id="IPR013785">
    <property type="entry name" value="Aldolase_TIM"/>
</dbReference>
<dbReference type="GO" id="GO:0004425">
    <property type="term" value="F:indole-3-glycerol-phosphate synthase activity"/>
    <property type="evidence" value="ECO:0007669"/>
    <property type="project" value="UniProtKB-EC"/>
</dbReference>
<evidence type="ECO:0000256" key="1">
    <source>
        <dbReference type="ARBA" id="ARBA00001633"/>
    </source>
</evidence>
<feature type="domain" description="Indole-3-glycerol phosphate synthase" evidence="9">
    <location>
        <begin position="10"/>
        <end position="260"/>
    </location>
</feature>
<keyword evidence="6" id="KW-0822">Tryptophan biosynthesis</keyword>
<keyword evidence="5" id="KW-0210">Decarboxylase</keyword>
<dbReference type="InterPro" id="IPR013798">
    <property type="entry name" value="Indole-3-glycerol_P_synth_dom"/>
</dbReference>
<proteinExistence type="predicted"/>
<evidence type="ECO:0000256" key="8">
    <source>
        <dbReference type="ARBA" id="ARBA00023239"/>
    </source>
</evidence>
<dbReference type="Pfam" id="PF00218">
    <property type="entry name" value="IGPS"/>
    <property type="match status" value="1"/>
</dbReference>
<dbReference type="CDD" id="cd00331">
    <property type="entry name" value="IGPS"/>
    <property type="match status" value="1"/>
</dbReference>
<dbReference type="PANTHER" id="PTHR22854:SF2">
    <property type="entry name" value="INDOLE-3-GLYCEROL-PHOSPHATE SYNTHASE"/>
    <property type="match status" value="1"/>
</dbReference>
<evidence type="ECO:0000256" key="4">
    <source>
        <dbReference type="ARBA" id="ARBA00022605"/>
    </source>
</evidence>
<dbReference type="InterPro" id="IPR011060">
    <property type="entry name" value="RibuloseP-bd_barrel"/>
</dbReference>
<dbReference type="EC" id="4.1.1.48" evidence="3"/>
<dbReference type="SUPFAM" id="SSF51366">
    <property type="entry name" value="Ribulose-phoshate binding barrel"/>
    <property type="match status" value="1"/>
</dbReference>
<comment type="caution">
    <text evidence="10">The sequence shown here is derived from an EMBL/GenBank/DDBJ whole genome shotgun (WGS) entry which is preliminary data.</text>
</comment>
<evidence type="ECO:0000256" key="7">
    <source>
        <dbReference type="ARBA" id="ARBA00023141"/>
    </source>
</evidence>
<keyword evidence="4" id="KW-0028">Amino-acid biosynthesis</keyword>
<evidence type="ECO:0000313" key="11">
    <source>
        <dbReference type="Proteomes" id="UP000006247"/>
    </source>
</evidence>
<protein>
    <recommendedName>
        <fullName evidence="3">indole-3-glycerol-phosphate synthase</fullName>
        <ecNumber evidence="3">4.1.1.48</ecNumber>
    </recommendedName>
</protein>
<dbReference type="HOGENOM" id="CLU_034247_0_0_11"/>